<comment type="caution">
    <text evidence="6">The sequence shown here is derived from an EMBL/GenBank/DDBJ whole genome shotgun (WGS) entry which is preliminary data.</text>
</comment>
<feature type="domain" description="HTH iclR-type" evidence="4">
    <location>
        <begin position="15"/>
        <end position="76"/>
    </location>
</feature>
<dbReference type="Pfam" id="PF09339">
    <property type="entry name" value="HTH_IclR"/>
    <property type="match status" value="1"/>
</dbReference>
<evidence type="ECO:0000256" key="1">
    <source>
        <dbReference type="ARBA" id="ARBA00023015"/>
    </source>
</evidence>
<dbReference type="PANTHER" id="PTHR30136:SF24">
    <property type="entry name" value="HTH-TYPE TRANSCRIPTIONAL REPRESSOR ALLR"/>
    <property type="match status" value="1"/>
</dbReference>
<dbReference type="GO" id="GO:0003677">
    <property type="term" value="F:DNA binding"/>
    <property type="evidence" value="ECO:0007669"/>
    <property type="project" value="UniProtKB-KW"/>
</dbReference>
<evidence type="ECO:0000259" key="4">
    <source>
        <dbReference type="PROSITE" id="PS51077"/>
    </source>
</evidence>
<feature type="domain" description="IclR-ED" evidence="5">
    <location>
        <begin position="77"/>
        <end position="232"/>
    </location>
</feature>
<dbReference type="PROSITE" id="PS51077">
    <property type="entry name" value="HTH_ICLR"/>
    <property type="match status" value="1"/>
</dbReference>
<evidence type="ECO:0000256" key="3">
    <source>
        <dbReference type="ARBA" id="ARBA00023163"/>
    </source>
</evidence>
<dbReference type="Pfam" id="PF01614">
    <property type="entry name" value="IclR_C"/>
    <property type="match status" value="1"/>
</dbReference>
<dbReference type="InterPro" id="IPR036390">
    <property type="entry name" value="WH_DNA-bd_sf"/>
</dbReference>
<dbReference type="GO" id="GO:0003700">
    <property type="term" value="F:DNA-binding transcription factor activity"/>
    <property type="evidence" value="ECO:0007669"/>
    <property type="project" value="TreeGrafter"/>
</dbReference>
<dbReference type="GO" id="GO:0045892">
    <property type="term" value="P:negative regulation of DNA-templated transcription"/>
    <property type="evidence" value="ECO:0007669"/>
    <property type="project" value="TreeGrafter"/>
</dbReference>
<protein>
    <submittedName>
        <fullName evidence="6">Helix-turn-helix domain-containing protein</fullName>
    </submittedName>
</protein>
<dbReference type="PROSITE" id="PS51078">
    <property type="entry name" value="ICLR_ED"/>
    <property type="match status" value="1"/>
</dbReference>
<dbReference type="AlphaFoldDB" id="A0A939KK07"/>
<dbReference type="SUPFAM" id="SSF46785">
    <property type="entry name" value="Winged helix' DNA-binding domain"/>
    <property type="match status" value="1"/>
</dbReference>
<dbReference type="InterPro" id="IPR029016">
    <property type="entry name" value="GAF-like_dom_sf"/>
</dbReference>
<sequence>MTTEQSSPASRTAGSQTLARGLNALKAIAASRDGLAINDVAEVLGVHRTIAYRILNTLSDAGMIRRSDDNRYRGAAGLLQLTSAAHDALRAAAIPVLTDIAGELGSTVSLLIREGGEAVALAVVEPRGLSYHISFAEGSRHPLHRGAAGLAIQASYPPSSTETDAVRTTRQNGYAITFGEVEPNMYGLAAPIKGAGPDTAACINLITTRKELAESSVPAIIAAAERISGRLA</sequence>
<dbReference type="Gene3D" id="1.10.10.10">
    <property type="entry name" value="Winged helix-like DNA-binding domain superfamily/Winged helix DNA-binding domain"/>
    <property type="match status" value="1"/>
</dbReference>
<dbReference type="EMBL" id="JAFNLL010000021">
    <property type="protein sequence ID" value="MBO1268274.1"/>
    <property type="molecule type" value="Genomic_DNA"/>
</dbReference>
<dbReference type="SUPFAM" id="SSF55781">
    <property type="entry name" value="GAF domain-like"/>
    <property type="match status" value="1"/>
</dbReference>
<evidence type="ECO:0000313" key="6">
    <source>
        <dbReference type="EMBL" id="MBO1268274.1"/>
    </source>
</evidence>
<reference evidence="6" key="1">
    <citation type="submission" date="2021-03" db="EMBL/GenBank/DDBJ databases">
        <title>A new species, PO-11, isolated from a karst cave deposit.</title>
        <authorList>
            <person name="Zhaoxiaoyong W."/>
        </authorList>
    </citation>
    <scope>NUCLEOTIDE SEQUENCE</scope>
    <source>
        <strain evidence="6">PO-11</strain>
    </source>
</reference>
<dbReference type="Proteomes" id="UP000664164">
    <property type="component" value="Unassembled WGS sequence"/>
</dbReference>
<dbReference type="InterPro" id="IPR014757">
    <property type="entry name" value="Tscrpt_reg_IclR_C"/>
</dbReference>
<dbReference type="RefSeq" id="WP_207616079.1">
    <property type="nucleotide sequence ID" value="NZ_JAFNLL010000021.1"/>
</dbReference>
<dbReference type="SMART" id="SM00346">
    <property type="entry name" value="HTH_ICLR"/>
    <property type="match status" value="1"/>
</dbReference>
<proteinExistence type="predicted"/>
<dbReference type="InterPro" id="IPR036388">
    <property type="entry name" value="WH-like_DNA-bd_sf"/>
</dbReference>
<evidence type="ECO:0000256" key="2">
    <source>
        <dbReference type="ARBA" id="ARBA00023125"/>
    </source>
</evidence>
<dbReference type="InterPro" id="IPR050707">
    <property type="entry name" value="HTH_MetabolicPath_Reg"/>
</dbReference>
<dbReference type="PANTHER" id="PTHR30136">
    <property type="entry name" value="HELIX-TURN-HELIX TRANSCRIPTIONAL REGULATOR, ICLR FAMILY"/>
    <property type="match status" value="1"/>
</dbReference>
<evidence type="ECO:0000313" key="7">
    <source>
        <dbReference type="Proteomes" id="UP000664164"/>
    </source>
</evidence>
<dbReference type="InterPro" id="IPR005471">
    <property type="entry name" value="Tscrpt_reg_IclR_N"/>
</dbReference>
<keyword evidence="7" id="KW-1185">Reference proteome</keyword>
<keyword evidence="1" id="KW-0805">Transcription regulation</keyword>
<keyword evidence="3" id="KW-0804">Transcription</keyword>
<keyword evidence="2" id="KW-0238">DNA-binding</keyword>
<accession>A0A939KK07</accession>
<gene>
    <name evidence="6" type="ORF">J1902_09850</name>
</gene>
<evidence type="ECO:0000259" key="5">
    <source>
        <dbReference type="PROSITE" id="PS51078"/>
    </source>
</evidence>
<dbReference type="Gene3D" id="3.30.450.40">
    <property type="match status" value="2"/>
</dbReference>
<organism evidence="6 7">
    <name type="scientific">Arthrobacter cavernae</name>
    <dbReference type="NCBI Taxonomy" id="2817681"/>
    <lineage>
        <taxon>Bacteria</taxon>
        <taxon>Bacillati</taxon>
        <taxon>Actinomycetota</taxon>
        <taxon>Actinomycetes</taxon>
        <taxon>Micrococcales</taxon>
        <taxon>Micrococcaceae</taxon>
        <taxon>Arthrobacter</taxon>
    </lineage>
</organism>
<name>A0A939KK07_9MICC</name>